<organism evidence="1 2">
    <name type="scientific">Methanophagales virus PBV082</name>
    <dbReference type="NCBI Taxonomy" id="3071307"/>
    <lineage>
        <taxon>Viruses</taxon>
        <taxon>Viruses incertae sedis</taxon>
        <taxon>Itzamnaviridae</taxon>
        <taxon>Pletoitzamnavirus</taxon>
        <taxon>Pletoitzamnavirus pescaderoense</taxon>
    </lineage>
</organism>
<evidence type="ECO:0000313" key="2">
    <source>
        <dbReference type="Proteomes" id="UP001156272"/>
    </source>
</evidence>
<protein>
    <submittedName>
        <fullName evidence="1">Uncharacterized protein</fullName>
    </submittedName>
</protein>
<gene>
    <name evidence="1" type="ORF">EJNHJLOP_00039</name>
</gene>
<reference evidence="1 2" key="1">
    <citation type="submission" date="2022-09" db="EMBL/GenBank/DDBJ databases">
        <title>Evolutionary Diversification of Methanotrophic Ca. Methanophagales (ANME-1) and Their Expansive Virome.</title>
        <authorList>
            <person name="Laso-Perez R."/>
            <person name="Wu F."/>
            <person name="Cremiere A."/>
            <person name="Speth D.R."/>
            <person name="Magyar J.S."/>
            <person name="Krupovic M."/>
            <person name="Orphan V.J."/>
        </authorList>
    </citation>
    <scope>NUCLEOTIDE SEQUENCE [LARGE SCALE GENOMIC DNA]</scope>
    <source>
        <strain evidence="1">PBV082</strain>
    </source>
</reference>
<dbReference type="EMBL" id="OP413839">
    <property type="protein sequence ID" value="UYL64928.1"/>
    <property type="molecule type" value="Genomic_DNA"/>
</dbReference>
<sequence length="55" mass="6635">MWRSILLGGDVTWRRKRSKRKEWRRKGDVSVHILVVHTIRICMFSFYGQGGDRRC</sequence>
<keyword evidence="2" id="KW-1185">Reference proteome</keyword>
<accession>A0AA46TEB9</accession>
<dbReference type="Proteomes" id="UP001156272">
    <property type="component" value="Segment"/>
</dbReference>
<name>A0AA46TEB9_9VIRU</name>
<proteinExistence type="predicted"/>
<evidence type="ECO:0000313" key="1">
    <source>
        <dbReference type="EMBL" id="UYL64928.1"/>
    </source>
</evidence>